<dbReference type="GO" id="GO:0005666">
    <property type="term" value="C:RNA polymerase III complex"/>
    <property type="evidence" value="ECO:0007669"/>
    <property type="project" value="TreeGrafter"/>
</dbReference>
<dbReference type="InterPro" id="IPR033898">
    <property type="entry name" value="RNAP_AC19"/>
</dbReference>
<dbReference type="Proteomes" id="UP001174909">
    <property type="component" value="Unassembled WGS sequence"/>
</dbReference>
<dbReference type="GO" id="GO:0006362">
    <property type="term" value="P:transcription elongation by RNA polymerase I"/>
    <property type="evidence" value="ECO:0007669"/>
    <property type="project" value="TreeGrafter"/>
</dbReference>
<dbReference type="AlphaFoldDB" id="A0AA35RRB0"/>
<dbReference type="InterPro" id="IPR008193">
    <property type="entry name" value="RNA_pol_Rpb11_13-16kDa_CS"/>
</dbReference>
<sequence>MLQLAQQARGHIACYFCCSGRCYILQPLQASVHCYLPNMTASDPSIERRLEMLSMDDVDDVTCVTFVLRGEDHTLGNALRYIIMKNPEVEFCGYAVPHPSENKINLRIQTRGQPAAEVLRKGLEDLHSLCAHVLKTFKREVRAFKEHHHPSSSLSD</sequence>
<keyword evidence="5" id="KW-0539">Nucleus</keyword>
<name>A0AA35RRB0_GEOBA</name>
<dbReference type="FunFam" id="3.30.1360.10:FF:000006">
    <property type="entry name" value="DNA-directed RNA polymerases I and III subunit RPAC2"/>
    <property type="match status" value="1"/>
</dbReference>
<evidence type="ECO:0000256" key="5">
    <source>
        <dbReference type="ARBA" id="ARBA00023242"/>
    </source>
</evidence>
<comment type="caution">
    <text evidence="9">The sequence shown here is derived from an EMBL/GenBank/DDBJ whole genome shotgun (WGS) entry which is preliminary data.</text>
</comment>
<dbReference type="InterPro" id="IPR022905">
    <property type="entry name" value="Rpo11-like"/>
</dbReference>
<dbReference type="PANTHER" id="PTHR13946:SF28">
    <property type="entry name" value="DNA-DIRECTED RNA POLYMERASES I AND III SUBUNIT RPAC2"/>
    <property type="match status" value="1"/>
</dbReference>
<dbReference type="Gene3D" id="3.30.1360.10">
    <property type="entry name" value="RNA polymerase, RBP11-like subunit"/>
    <property type="match status" value="1"/>
</dbReference>
<dbReference type="SUPFAM" id="SSF55257">
    <property type="entry name" value="RBP11-like subunits of RNA polymerase"/>
    <property type="match status" value="1"/>
</dbReference>
<evidence type="ECO:0000256" key="2">
    <source>
        <dbReference type="ARBA" id="ARBA00022079"/>
    </source>
</evidence>
<evidence type="ECO:0000256" key="1">
    <source>
        <dbReference type="ARBA" id="ARBA00004123"/>
    </source>
</evidence>
<reference evidence="9" key="1">
    <citation type="submission" date="2023-03" db="EMBL/GenBank/DDBJ databases">
        <authorList>
            <person name="Steffen K."/>
            <person name="Cardenas P."/>
        </authorList>
    </citation>
    <scope>NUCLEOTIDE SEQUENCE</scope>
</reference>
<dbReference type="InterPro" id="IPR009025">
    <property type="entry name" value="RBP11-like_dimer"/>
</dbReference>
<dbReference type="GO" id="GO:0003677">
    <property type="term" value="F:DNA binding"/>
    <property type="evidence" value="ECO:0007669"/>
    <property type="project" value="InterPro"/>
</dbReference>
<dbReference type="InterPro" id="IPR036603">
    <property type="entry name" value="RBP11-like"/>
</dbReference>
<dbReference type="GO" id="GO:0003899">
    <property type="term" value="F:DNA-directed RNA polymerase activity"/>
    <property type="evidence" value="ECO:0007669"/>
    <property type="project" value="InterPro"/>
</dbReference>
<feature type="domain" description="DNA-directed RNA polymerase RBP11-like dimerisation" evidence="8">
    <location>
        <begin position="63"/>
        <end position="135"/>
    </location>
</feature>
<dbReference type="HAMAP" id="MF_00261">
    <property type="entry name" value="RNApol_arch_Rpo11"/>
    <property type="match status" value="1"/>
</dbReference>
<evidence type="ECO:0000256" key="6">
    <source>
        <dbReference type="ARBA" id="ARBA00025751"/>
    </source>
</evidence>
<comment type="subcellular location">
    <subcellularLocation>
        <location evidence="1">Nucleus</location>
    </subcellularLocation>
</comment>
<dbReference type="GO" id="GO:0006383">
    <property type="term" value="P:transcription by RNA polymerase III"/>
    <property type="evidence" value="ECO:0007669"/>
    <property type="project" value="TreeGrafter"/>
</dbReference>
<accession>A0AA35RRB0</accession>
<dbReference type="CDD" id="cd07029">
    <property type="entry name" value="RNAP_I_III_AC19"/>
    <property type="match status" value="1"/>
</dbReference>
<dbReference type="GO" id="GO:0046983">
    <property type="term" value="F:protein dimerization activity"/>
    <property type="evidence" value="ECO:0007669"/>
    <property type="project" value="InterPro"/>
</dbReference>
<protein>
    <recommendedName>
        <fullName evidence="2">DNA-directed RNA polymerases I and III subunit RPAC2</fullName>
    </recommendedName>
    <alternativeName>
        <fullName evidence="7">DNA-directed RNA polymerase I subunit D</fullName>
    </alternativeName>
</protein>
<keyword evidence="3 9" id="KW-0240">DNA-directed RNA polymerase</keyword>
<dbReference type="PROSITE" id="PS01154">
    <property type="entry name" value="RNA_POL_L_13KD"/>
    <property type="match status" value="1"/>
</dbReference>
<gene>
    <name evidence="9" type="ORF">GBAR_LOCUS9561</name>
</gene>
<evidence type="ECO:0000256" key="4">
    <source>
        <dbReference type="ARBA" id="ARBA00023163"/>
    </source>
</evidence>
<dbReference type="Pfam" id="PF13656">
    <property type="entry name" value="RNA_pol_L_2"/>
    <property type="match status" value="1"/>
</dbReference>
<evidence type="ECO:0000313" key="9">
    <source>
        <dbReference type="EMBL" id="CAI8015438.1"/>
    </source>
</evidence>
<evidence type="ECO:0000259" key="8">
    <source>
        <dbReference type="Pfam" id="PF13656"/>
    </source>
</evidence>
<dbReference type="EMBL" id="CASHTH010001443">
    <property type="protein sequence ID" value="CAI8015438.1"/>
    <property type="molecule type" value="Genomic_DNA"/>
</dbReference>
<comment type="similarity">
    <text evidence="6">Belongs to the archaeal Rpo11/eukaryotic RPB11/RPC19 RNA polymerase subunit family.</text>
</comment>
<evidence type="ECO:0000313" key="10">
    <source>
        <dbReference type="Proteomes" id="UP001174909"/>
    </source>
</evidence>
<keyword evidence="10" id="KW-1185">Reference proteome</keyword>
<dbReference type="GO" id="GO:0005736">
    <property type="term" value="C:RNA polymerase I complex"/>
    <property type="evidence" value="ECO:0007669"/>
    <property type="project" value="TreeGrafter"/>
</dbReference>
<keyword evidence="4" id="KW-0804">Transcription</keyword>
<evidence type="ECO:0000256" key="3">
    <source>
        <dbReference type="ARBA" id="ARBA00022478"/>
    </source>
</evidence>
<proteinExistence type="inferred from homology"/>
<evidence type="ECO:0000256" key="7">
    <source>
        <dbReference type="ARBA" id="ARBA00031757"/>
    </source>
</evidence>
<dbReference type="PANTHER" id="PTHR13946">
    <property type="entry name" value="DNA-DIRECTED RNA POLYMERASE I,II,III"/>
    <property type="match status" value="1"/>
</dbReference>
<organism evidence="9 10">
    <name type="scientific">Geodia barretti</name>
    <name type="common">Barrett's horny sponge</name>
    <dbReference type="NCBI Taxonomy" id="519541"/>
    <lineage>
        <taxon>Eukaryota</taxon>
        <taxon>Metazoa</taxon>
        <taxon>Porifera</taxon>
        <taxon>Demospongiae</taxon>
        <taxon>Heteroscleromorpha</taxon>
        <taxon>Tetractinellida</taxon>
        <taxon>Astrophorina</taxon>
        <taxon>Geodiidae</taxon>
        <taxon>Geodia</taxon>
    </lineage>
</organism>